<dbReference type="Proteomes" id="UP000002218">
    <property type="component" value="Chromosome"/>
</dbReference>
<evidence type="ECO:0000313" key="2">
    <source>
        <dbReference type="EMBL" id="ACV77112.1"/>
    </source>
</evidence>
<dbReference type="OrthoDB" id="9802240at2"/>
<keyword evidence="3" id="KW-1185">Reference proteome</keyword>
<dbReference type="eggNOG" id="COG0823">
    <property type="taxonomic scope" value="Bacteria"/>
</dbReference>
<name>C8X8D6_NAKMY</name>
<dbReference type="EMBL" id="CP001737">
    <property type="protein sequence ID" value="ACV77112.1"/>
    <property type="molecule type" value="Genomic_DNA"/>
</dbReference>
<organism evidence="2 3">
    <name type="scientific">Nakamurella multipartita (strain ATCC 700099 / DSM 44233 / CIP 104796 / JCM 9543 / NBRC 105858 / Y-104)</name>
    <name type="common">Microsphaera multipartita</name>
    <dbReference type="NCBI Taxonomy" id="479431"/>
    <lineage>
        <taxon>Bacteria</taxon>
        <taxon>Bacillati</taxon>
        <taxon>Actinomycetota</taxon>
        <taxon>Actinomycetes</taxon>
        <taxon>Nakamurellales</taxon>
        <taxon>Nakamurellaceae</taxon>
        <taxon>Nakamurella</taxon>
    </lineage>
</organism>
<evidence type="ECO:0000256" key="1">
    <source>
        <dbReference type="SAM" id="MobiDB-lite"/>
    </source>
</evidence>
<reference evidence="3" key="1">
    <citation type="submission" date="2009-09" db="EMBL/GenBank/DDBJ databases">
        <title>The complete genome of Nakamurella multipartita DSM 44233.</title>
        <authorList>
            <consortium name="US DOE Joint Genome Institute (JGI-PGF)"/>
            <person name="Lucas S."/>
            <person name="Copeland A."/>
            <person name="Lapidus A."/>
            <person name="Glavina del Rio T."/>
            <person name="Dalin E."/>
            <person name="Tice H."/>
            <person name="Bruce D."/>
            <person name="Goodwin L."/>
            <person name="Pitluck S."/>
            <person name="Kyrpides N."/>
            <person name="Mavromatis K."/>
            <person name="Ivanova N."/>
            <person name="Ovchinnikova G."/>
            <person name="Sims D."/>
            <person name="Meincke L."/>
            <person name="Brettin T."/>
            <person name="Detter J.C."/>
            <person name="Han C."/>
            <person name="Larimer F."/>
            <person name="Land M."/>
            <person name="Hauser L."/>
            <person name="Markowitz V."/>
            <person name="Cheng J.-F."/>
            <person name="Hugenholtz P."/>
            <person name="Woyke T."/>
            <person name="Wu D."/>
            <person name="Klenk H.-P."/>
            <person name="Eisen J.A."/>
        </authorList>
    </citation>
    <scope>NUCLEOTIDE SEQUENCE [LARGE SCALE GENOMIC DNA]</scope>
    <source>
        <strain evidence="3">ATCC 700099 / DSM 44233 / CIP 104796 / JCM 9543 / NBRC 105858 / Y-104</strain>
    </source>
</reference>
<sequence length="340" mass="34483">MSDRSVPLSAAGDWTSADVQPGPAGIVSPAGDLVATPADGRICFAPILAGEATCVELAPADRPSFGLFSPDGAWLLVLAGPDEHSRAAYVIPVTGGVTHVIGPTGIDDLATTPPPHWDLATAAWTVDSSAVLLAPRTDQLDAALLAADLGSKRIGEVGQLFGEMTNADLRIRASAVGVAMSSDGPSSGQFLWWLGAGTKVLYRLARNESSGGSVYLVAADPRGQSVLSCPRAADGTLGAITVTSVQSPQTVSAELLPDSKSCGGAAFSPDGSQLAVTAMLDGRSSLVVLNVASGRRVLTAALPGAEPAVPASVTWWDDVVVVSDAGGDQVAPSSVIVRLR</sequence>
<dbReference type="SUPFAM" id="SSF82171">
    <property type="entry name" value="DPP6 N-terminal domain-like"/>
    <property type="match status" value="1"/>
</dbReference>
<accession>C8X8D6</accession>
<dbReference type="KEGG" id="nml:Namu_0698"/>
<dbReference type="AlphaFoldDB" id="C8X8D6"/>
<gene>
    <name evidence="2" type="ordered locus">Namu_0698</name>
</gene>
<dbReference type="InterPro" id="IPR015943">
    <property type="entry name" value="WD40/YVTN_repeat-like_dom_sf"/>
</dbReference>
<proteinExistence type="predicted"/>
<evidence type="ECO:0000313" key="3">
    <source>
        <dbReference type="Proteomes" id="UP000002218"/>
    </source>
</evidence>
<protein>
    <submittedName>
        <fullName evidence="2">Uncharacterized protein</fullName>
    </submittedName>
</protein>
<feature type="region of interest" description="Disordered" evidence="1">
    <location>
        <begin position="1"/>
        <end position="22"/>
    </location>
</feature>
<reference evidence="2 3" key="2">
    <citation type="journal article" date="2010" name="Stand. Genomic Sci.">
        <title>Complete genome sequence of Nakamurella multipartita type strain (Y-104).</title>
        <authorList>
            <person name="Tice H."/>
            <person name="Mayilraj S."/>
            <person name="Sims D."/>
            <person name="Lapidus A."/>
            <person name="Nolan M."/>
            <person name="Lucas S."/>
            <person name="Glavina Del Rio T."/>
            <person name="Copeland A."/>
            <person name="Cheng J.F."/>
            <person name="Meincke L."/>
            <person name="Bruce D."/>
            <person name="Goodwin L."/>
            <person name="Pitluck S."/>
            <person name="Ivanova N."/>
            <person name="Mavromatis K."/>
            <person name="Ovchinnikova G."/>
            <person name="Pati A."/>
            <person name="Chen A."/>
            <person name="Palaniappan K."/>
            <person name="Land M."/>
            <person name="Hauser L."/>
            <person name="Chang Y.J."/>
            <person name="Jeffries C.D."/>
            <person name="Detter J.C."/>
            <person name="Brettin T."/>
            <person name="Rohde M."/>
            <person name="Goker M."/>
            <person name="Bristow J."/>
            <person name="Eisen J.A."/>
            <person name="Markowitz V."/>
            <person name="Hugenholtz P."/>
            <person name="Kyrpides N.C."/>
            <person name="Klenk H.P."/>
            <person name="Chen F."/>
        </authorList>
    </citation>
    <scope>NUCLEOTIDE SEQUENCE [LARGE SCALE GENOMIC DNA]</scope>
    <source>
        <strain evidence="3">ATCC 700099 / DSM 44233 / CIP 104796 / JCM 9543 / NBRC 105858 / Y-104</strain>
    </source>
</reference>
<dbReference type="HOGENOM" id="CLU_815921_0_0_11"/>
<dbReference type="InParanoid" id="C8X8D6"/>
<dbReference type="Gene3D" id="2.130.10.10">
    <property type="entry name" value="YVTN repeat-like/Quinoprotein amine dehydrogenase"/>
    <property type="match status" value="1"/>
</dbReference>
<dbReference type="RefSeq" id="WP_015746028.1">
    <property type="nucleotide sequence ID" value="NC_013235.1"/>
</dbReference>